<accession>A0A239AT61</accession>
<sequence length="72" mass="7679">MLRWLKTVVVSDEEKASVEASGGDQEDERKRTAVDVSKHLVLQSHLLRSLSCGVVASSGALLVSAAPFRAGE</sequence>
<reference evidence="1 2" key="1">
    <citation type="submission" date="2017-06" db="EMBL/GenBank/DDBJ databases">
        <authorList>
            <person name="Kim H.J."/>
            <person name="Triplett B.A."/>
        </authorList>
    </citation>
    <scope>NUCLEOTIDE SEQUENCE [LARGE SCALE GENOMIC DNA]</scope>
    <source>
        <strain evidence="1 2">DSM 45207</strain>
    </source>
</reference>
<protein>
    <submittedName>
        <fullName evidence="1">Uncharacterized protein</fullName>
    </submittedName>
</protein>
<name>A0A239AT61_9PSEU</name>
<dbReference type="AlphaFoldDB" id="A0A239AT61"/>
<evidence type="ECO:0000313" key="2">
    <source>
        <dbReference type="Proteomes" id="UP000198348"/>
    </source>
</evidence>
<proteinExistence type="predicted"/>
<keyword evidence="2" id="KW-1185">Reference proteome</keyword>
<dbReference type="Proteomes" id="UP000198348">
    <property type="component" value="Unassembled WGS sequence"/>
</dbReference>
<feature type="non-terminal residue" evidence="1">
    <location>
        <position position="72"/>
    </location>
</feature>
<organism evidence="1 2">
    <name type="scientific">Haloechinothrix alba</name>
    <dbReference type="NCBI Taxonomy" id="664784"/>
    <lineage>
        <taxon>Bacteria</taxon>
        <taxon>Bacillati</taxon>
        <taxon>Actinomycetota</taxon>
        <taxon>Actinomycetes</taxon>
        <taxon>Pseudonocardiales</taxon>
        <taxon>Pseudonocardiaceae</taxon>
        <taxon>Haloechinothrix</taxon>
    </lineage>
</organism>
<evidence type="ECO:0000313" key="1">
    <source>
        <dbReference type="EMBL" id="SNR98719.1"/>
    </source>
</evidence>
<gene>
    <name evidence="1" type="ORF">SAMN06265360_1581</name>
</gene>
<dbReference type="EMBL" id="FZNW01000058">
    <property type="protein sequence ID" value="SNR98719.1"/>
    <property type="molecule type" value="Genomic_DNA"/>
</dbReference>